<feature type="transmembrane region" description="Helical" evidence="1">
    <location>
        <begin position="261"/>
        <end position="281"/>
    </location>
</feature>
<feature type="transmembrane region" description="Helical" evidence="1">
    <location>
        <begin position="48"/>
        <end position="69"/>
    </location>
</feature>
<sequence length="424" mass="42085">MAALRQYLAVWRIPGAPTLLVAGILGRLGIGMTPLALLLVVQRVTHSYTVAAIAGGIFALAGAALSPLAGRLADRLGPTPVLLVTAVAHPLALVGLLLTTRAGAGAITAIYLTAGLAGATYPPMSAAVRGAWTDLTSPASGRYALRNTALAAETALFEVVFALGPLLVAAFVLIADAAAALIGSAVVTLVGTTVVALGRVMRAWRPHPRRSHARGLGPLRVAGVPALLLCVAGLGVAFGVAGVTVPAYASAHRTGADAESLAGILLALWAVGSTTGGLWFGTRRTSAHPTRQFAVLLGLVAASFAVFAVMPNPIALGVALLVGGATIGPTLTLETTLVGRIAPASMLNEAYTWVVTVAVGLNAAGGAVAGVVVDRLGGAPVAFLIAGVAVGGAALVAARPSGSIARADATATARTGEDLAAEPV</sequence>
<dbReference type="InterPro" id="IPR036259">
    <property type="entry name" value="MFS_trans_sf"/>
</dbReference>
<keyword evidence="3" id="KW-1185">Reference proteome</keyword>
<dbReference type="SUPFAM" id="SSF103473">
    <property type="entry name" value="MFS general substrate transporter"/>
    <property type="match status" value="1"/>
</dbReference>
<proteinExistence type="predicted"/>
<feature type="transmembrane region" description="Helical" evidence="1">
    <location>
        <begin position="155"/>
        <end position="174"/>
    </location>
</feature>
<evidence type="ECO:0000313" key="3">
    <source>
        <dbReference type="Proteomes" id="UP001595868"/>
    </source>
</evidence>
<organism evidence="2 3">
    <name type="scientific">Micromonospora zhanjiangensis</name>
    <dbReference type="NCBI Taxonomy" id="1522057"/>
    <lineage>
        <taxon>Bacteria</taxon>
        <taxon>Bacillati</taxon>
        <taxon>Actinomycetota</taxon>
        <taxon>Actinomycetes</taxon>
        <taxon>Micromonosporales</taxon>
        <taxon>Micromonosporaceae</taxon>
        <taxon>Micromonospora</taxon>
    </lineage>
</organism>
<feature type="transmembrane region" description="Helical" evidence="1">
    <location>
        <begin position="81"/>
        <end position="99"/>
    </location>
</feature>
<reference evidence="3" key="1">
    <citation type="journal article" date="2019" name="Int. J. Syst. Evol. Microbiol.">
        <title>The Global Catalogue of Microorganisms (GCM) 10K type strain sequencing project: providing services to taxonomists for standard genome sequencing and annotation.</title>
        <authorList>
            <consortium name="The Broad Institute Genomics Platform"/>
            <consortium name="The Broad Institute Genome Sequencing Center for Infectious Disease"/>
            <person name="Wu L."/>
            <person name="Ma J."/>
        </authorList>
    </citation>
    <scope>NUCLEOTIDE SEQUENCE [LARGE SCALE GENOMIC DNA]</scope>
    <source>
        <strain evidence="3">2902at01</strain>
    </source>
</reference>
<name>A0ABV8KFF5_9ACTN</name>
<dbReference type="InterPro" id="IPR011701">
    <property type="entry name" value="MFS"/>
</dbReference>
<feature type="transmembrane region" description="Helical" evidence="1">
    <location>
        <begin position="379"/>
        <end position="398"/>
    </location>
</feature>
<gene>
    <name evidence="2" type="ORF">ACFOX0_02300</name>
</gene>
<protein>
    <submittedName>
        <fullName evidence="2">MFS transporter</fullName>
    </submittedName>
</protein>
<dbReference type="EMBL" id="JBHSBN010000001">
    <property type="protein sequence ID" value="MFC4104772.1"/>
    <property type="molecule type" value="Genomic_DNA"/>
</dbReference>
<feature type="transmembrane region" description="Helical" evidence="1">
    <location>
        <begin position="20"/>
        <end position="41"/>
    </location>
</feature>
<feature type="transmembrane region" description="Helical" evidence="1">
    <location>
        <begin position="316"/>
        <end position="338"/>
    </location>
</feature>
<dbReference type="PANTHER" id="PTHR23542">
    <property type="match status" value="1"/>
</dbReference>
<evidence type="ECO:0000313" key="2">
    <source>
        <dbReference type="EMBL" id="MFC4104772.1"/>
    </source>
</evidence>
<evidence type="ECO:0000256" key="1">
    <source>
        <dbReference type="SAM" id="Phobius"/>
    </source>
</evidence>
<dbReference type="PANTHER" id="PTHR23542:SF1">
    <property type="entry name" value="MAJOR FACILITATOR SUPERFAMILY (MFS) PROFILE DOMAIN-CONTAINING PROTEIN"/>
    <property type="match status" value="1"/>
</dbReference>
<dbReference type="Proteomes" id="UP001595868">
    <property type="component" value="Unassembled WGS sequence"/>
</dbReference>
<comment type="caution">
    <text evidence="2">The sequence shown here is derived from an EMBL/GenBank/DDBJ whole genome shotgun (WGS) entry which is preliminary data.</text>
</comment>
<accession>A0ABV8KFF5</accession>
<dbReference type="RefSeq" id="WP_377541699.1">
    <property type="nucleotide sequence ID" value="NZ_JBHSBN010000001.1"/>
</dbReference>
<feature type="transmembrane region" description="Helical" evidence="1">
    <location>
        <begin position="180"/>
        <end position="200"/>
    </location>
</feature>
<feature type="transmembrane region" description="Helical" evidence="1">
    <location>
        <begin position="293"/>
        <end position="310"/>
    </location>
</feature>
<dbReference type="Gene3D" id="1.20.1250.20">
    <property type="entry name" value="MFS general substrate transporter like domains"/>
    <property type="match status" value="1"/>
</dbReference>
<keyword evidence="1" id="KW-0812">Transmembrane</keyword>
<keyword evidence="1" id="KW-0472">Membrane</keyword>
<feature type="transmembrane region" description="Helical" evidence="1">
    <location>
        <begin position="350"/>
        <end position="373"/>
    </location>
</feature>
<dbReference type="Pfam" id="PF07690">
    <property type="entry name" value="MFS_1"/>
    <property type="match status" value="1"/>
</dbReference>
<feature type="transmembrane region" description="Helical" evidence="1">
    <location>
        <begin position="221"/>
        <end position="249"/>
    </location>
</feature>
<keyword evidence="1" id="KW-1133">Transmembrane helix</keyword>